<dbReference type="Pfam" id="PF00535">
    <property type="entry name" value="Glycos_transf_2"/>
    <property type="match status" value="1"/>
</dbReference>
<dbReference type="Proteomes" id="UP000095649">
    <property type="component" value="Unassembled WGS sequence"/>
</dbReference>
<dbReference type="AlphaFoldDB" id="A0A173SHQ1"/>
<dbReference type="OrthoDB" id="1640114at2"/>
<proteinExistence type="predicted"/>
<dbReference type="RefSeq" id="WP_081028417.1">
    <property type="nucleotide sequence ID" value="NZ_CYXN01000005.1"/>
</dbReference>
<dbReference type="InterPro" id="IPR029044">
    <property type="entry name" value="Nucleotide-diphossugar_trans"/>
</dbReference>
<dbReference type="PANTHER" id="PTHR22916:SF51">
    <property type="entry name" value="GLYCOSYLTRANSFERASE EPSH-RELATED"/>
    <property type="match status" value="1"/>
</dbReference>
<dbReference type="EC" id="2.4.1.212" evidence="4"/>
<gene>
    <name evidence="4" type="primary">hyaD_3</name>
    <name evidence="4" type="ORF">ERS852582_01049</name>
</gene>
<dbReference type="EMBL" id="CYXN01000005">
    <property type="protein sequence ID" value="CUM89932.1"/>
    <property type="molecule type" value="Genomic_DNA"/>
</dbReference>
<evidence type="ECO:0000313" key="5">
    <source>
        <dbReference type="Proteomes" id="UP000095649"/>
    </source>
</evidence>
<dbReference type="CDD" id="cd00761">
    <property type="entry name" value="Glyco_tranf_GTA_type"/>
    <property type="match status" value="1"/>
</dbReference>
<dbReference type="PANTHER" id="PTHR22916">
    <property type="entry name" value="GLYCOSYLTRANSFERASE"/>
    <property type="match status" value="1"/>
</dbReference>
<feature type="domain" description="Glycosyltransferase 2-like" evidence="3">
    <location>
        <begin position="7"/>
        <end position="172"/>
    </location>
</feature>
<keyword evidence="1 4" id="KW-0328">Glycosyltransferase</keyword>
<keyword evidence="2 4" id="KW-0808">Transferase</keyword>
<dbReference type="GO" id="GO:0050501">
    <property type="term" value="F:hyaluronan synthase activity"/>
    <property type="evidence" value="ECO:0007669"/>
    <property type="project" value="UniProtKB-EC"/>
</dbReference>
<evidence type="ECO:0000313" key="4">
    <source>
        <dbReference type="EMBL" id="CUM89932.1"/>
    </source>
</evidence>
<name>A0A173SHQ1_9FIRM</name>
<protein>
    <submittedName>
        <fullName evidence="4">Hyaluronan synthase</fullName>
        <ecNumber evidence="4">2.4.1.212</ecNumber>
    </submittedName>
</protein>
<dbReference type="InterPro" id="IPR001173">
    <property type="entry name" value="Glyco_trans_2-like"/>
</dbReference>
<dbReference type="Gene3D" id="3.90.550.10">
    <property type="entry name" value="Spore Coat Polysaccharide Biosynthesis Protein SpsA, Chain A"/>
    <property type="match status" value="1"/>
</dbReference>
<evidence type="ECO:0000259" key="3">
    <source>
        <dbReference type="Pfam" id="PF00535"/>
    </source>
</evidence>
<organism evidence="4 5">
    <name type="scientific">Faecalibacterium prausnitzii</name>
    <dbReference type="NCBI Taxonomy" id="853"/>
    <lineage>
        <taxon>Bacteria</taxon>
        <taxon>Bacillati</taxon>
        <taxon>Bacillota</taxon>
        <taxon>Clostridia</taxon>
        <taxon>Eubacteriales</taxon>
        <taxon>Oscillospiraceae</taxon>
        <taxon>Faecalibacterium</taxon>
    </lineage>
</organism>
<accession>A0A173SHQ1</accession>
<reference evidence="4 5" key="1">
    <citation type="submission" date="2015-09" db="EMBL/GenBank/DDBJ databases">
        <authorList>
            <consortium name="Pathogen Informatics"/>
        </authorList>
    </citation>
    <scope>NUCLEOTIDE SEQUENCE [LARGE SCALE GENOMIC DNA]</scope>
    <source>
        <strain evidence="4 5">2789STDY5834970</strain>
    </source>
</reference>
<evidence type="ECO:0000256" key="1">
    <source>
        <dbReference type="ARBA" id="ARBA00022676"/>
    </source>
</evidence>
<dbReference type="SUPFAM" id="SSF53448">
    <property type="entry name" value="Nucleotide-diphospho-sugar transferases"/>
    <property type="match status" value="1"/>
</dbReference>
<sequence length="312" mass="36364">MSSNLVSVIVPVYKVEQYLNRCVSSIIKQSHTNLEIILVDDGSPDRCPQLCDEWALQDSRIKVVHKENGGLSDARNVGLKKASGNYICFVDSDDYVSTKFVETLYELIHLYNTDMSAVSLKEVFSMEQENIVSACAGNIVFEGEAALKELFSNDTFSNYAWNKMYKRELFDNVEFPVGRKMEDLGTTYKLLMRAKKIAFSKEQLYYYFQREDSILHRVDLNFYKDKFELSLNRYREINQTYPNMIENNIFLLGVIFETYPVLHDEVKDFNWIETAQTCYNVSKKALSIKDRVRFFGVKYCGKLYCLVTKKKR</sequence>
<evidence type="ECO:0000256" key="2">
    <source>
        <dbReference type="ARBA" id="ARBA00022679"/>
    </source>
</evidence>